<evidence type="ECO:0000313" key="3">
    <source>
        <dbReference type="Proteomes" id="UP000559256"/>
    </source>
</evidence>
<proteinExistence type="predicted"/>
<organism evidence="2 3">
    <name type="scientific">Tetrapyrgos nigripes</name>
    <dbReference type="NCBI Taxonomy" id="182062"/>
    <lineage>
        <taxon>Eukaryota</taxon>
        <taxon>Fungi</taxon>
        <taxon>Dikarya</taxon>
        <taxon>Basidiomycota</taxon>
        <taxon>Agaricomycotina</taxon>
        <taxon>Agaricomycetes</taxon>
        <taxon>Agaricomycetidae</taxon>
        <taxon>Agaricales</taxon>
        <taxon>Marasmiineae</taxon>
        <taxon>Marasmiaceae</taxon>
        <taxon>Tetrapyrgos</taxon>
    </lineage>
</organism>
<keyword evidence="1" id="KW-0175">Coiled coil</keyword>
<accession>A0A8H5GID5</accession>
<feature type="coiled-coil region" evidence="1">
    <location>
        <begin position="83"/>
        <end position="110"/>
    </location>
</feature>
<reference evidence="2 3" key="1">
    <citation type="journal article" date="2020" name="ISME J.">
        <title>Uncovering the hidden diversity of litter-decomposition mechanisms in mushroom-forming fungi.</title>
        <authorList>
            <person name="Floudas D."/>
            <person name="Bentzer J."/>
            <person name="Ahren D."/>
            <person name="Johansson T."/>
            <person name="Persson P."/>
            <person name="Tunlid A."/>
        </authorList>
    </citation>
    <scope>NUCLEOTIDE SEQUENCE [LARGE SCALE GENOMIC DNA]</scope>
    <source>
        <strain evidence="2 3">CBS 291.85</strain>
    </source>
</reference>
<dbReference type="Proteomes" id="UP000559256">
    <property type="component" value="Unassembled WGS sequence"/>
</dbReference>
<keyword evidence="3" id="KW-1185">Reference proteome</keyword>
<protein>
    <submittedName>
        <fullName evidence="2">Uncharacterized protein</fullName>
    </submittedName>
</protein>
<dbReference type="EMBL" id="JAACJM010000028">
    <property type="protein sequence ID" value="KAF5365305.1"/>
    <property type="molecule type" value="Genomic_DNA"/>
</dbReference>
<gene>
    <name evidence="2" type="ORF">D9758_005452</name>
</gene>
<comment type="caution">
    <text evidence="2">The sequence shown here is derived from an EMBL/GenBank/DDBJ whole genome shotgun (WGS) entry which is preliminary data.</text>
</comment>
<name>A0A8H5GID5_9AGAR</name>
<dbReference type="AlphaFoldDB" id="A0A8H5GID5"/>
<sequence>MAAPGPGAVFLPVPPIIQGMPAYPAPANPPNNTDIGRAGLWRVTMALNTPNVADLGRVVTYAQQLSNPQLNVQNQLDQIMTQLTNMERSINTVSNRLDNMTDSLDDLLQTANAVCVALLSNDDEVEAQ</sequence>
<evidence type="ECO:0000256" key="1">
    <source>
        <dbReference type="SAM" id="Coils"/>
    </source>
</evidence>
<evidence type="ECO:0000313" key="2">
    <source>
        <dbReference type="EMBL" id="KAF5365305.1"/>
    </source>
</evidence>